<evidence type="ECO:0000313" key="3">
    <source>
        <dbReference type="Proteomes" id="UP001162734"/>
    </source>
</evidence>
<evidence type="ECO:0000256" key="1">
    <source>
        <dbReference type="SAM" id="Phobius"/>
    </source>
</evidence>
<sequence length="169" mass="17585">MRPLITFLFALLLASLQAGLLRYLGGGAVSISLVLPCVVYLGLFAGNVEGAIGAAAVGYLLDLLAGTPKGLMTFLAVGCFLVCRLVAGAVEVRSRTAFAVLSGLTAFLAGLGALFLTRLVVPAEAAPGGRLVWRLLVEALLTASVSPLIRAAMRWLDGLFTREEAGLLR</sequence>
<dbReference type="EMBL" id="AP025592">
    <property type="protein sequence ID" value="BDG07123.1"/>
    <property type="molecule type" value="Genomic_DNA"/>
</dbReference>
<dbReference type="Proteomes" id="UP001162734">
    <property type="component" value="Chromosome"/>
</dbReference>
<keyword evidence="1" id="KW-0812">Transmembrane</keyword>
<feature type="transmembrane region" description="Helical" evidence="1">
    <location>
        <begin position="73"/>
        <end position="90"/>
    </location>
</feature>
<keyword evidence="1" id="KW-0472">Membrane</keyword>
<evidence type="ECO:0000313" key="2">
    <source>
        <dbReference type="EMBL" id="BDG07123.1"/>
    </source>
</evidence>
<proteinExistence type="predicted"/>
<accession>A0ABM7X5N9</accession>
<feature type="transmembrane region" description="Helical" evidence="1">
    <location>
        <begin position="96"/>
        <end position="119"/>
    </location>
</feature>
<reference evidence="3" key="1">
    <citation type="journal article" date="2022" name="Int. J. Syst. Evol. Microbiol.">
        <title>Anaeromyxobacter oryzae sp. nov., Anaeromyxobacter diazotrophicus sp. nov. and Anaeromyxobacter paludicola sp. nov., isolated from paddy soils.</title>
        <authorList>
            <person name="Itoh H."/>
            <person name="Xu Z."/>
            <person name="Mise K."/>
            <person name="Masuda Y."/>
            <person name="Ushijima N."/>
            <person name="Hayakawa C."/>
            <person name="Shiratori Y."/>
            <person name="Senoo K."/>
        </authorList>
    </citation>
    <scope>NUCLEOTIDE SEQUENCE [LARGE SCALE GENOMIC DNA]</scope>
    <source>
        <strain evidence="3">Red630</strain>
    </source>
</reference>
<feature type="transmembrane region" description="Helical" evidence="1">
    <location>
        <begin position="28"/>
        <end position="61"/>
    </location>
</feature>
<feature type="transmembrane region" description="Helical" evidence="1">
    <location>
        <begin position="131"/>
        <end position="153"/>
    </location>
</feature>
<name>A0ABM7X5N9_9BACT</name>
<protein>
    <recommendedName>
        <fullName evidence="4">Rod shape-determining protein MreD</fullName>
    </recommendedName>
</protein>
<evidence type="ECO:0008006" key="4">
    <source>
        <dbReference type="Google" id="ProtNLM"/>
    </source>
</evidence>
<organism evidence="2 3">
    <name type="scientific">Anaeromyxobacter paludicola</name>
    <dbReference type="NCBI Taxonomy" id="2918171"/>
    <lineage>
        <taxon>Bacteria</taxon>
        <taxon>Pseudomonadati</taxon>
        <taxon>Myxococcota</taxon>
        <taxon>Myxococcia</taxon>
        <taxon>Myxococcales</taxon>
        <taxon>Cystobacterineae</taxon>
        <taxon>Anaeromyxobacteraceae</taxon>
        <taxon>Anaeromyxobacter</taxon>
    </lineage>
</organism>
<gene>
    <name evidence="2" type="ORF">AMPC_02360</name>
</gene>
<keyword evidence="3" id="KW-1185">Reference proteome</keyword>
<keyword evidence="1" id="KW-1133">Transmembrane helix</keyword>
<dbReference type="RefSeq" id="WP_248343728.1">
    <property type="nucleotide sequence ID" value="NZ_AP025592.1"/>
</dbReference>